<gene>
    <name evidence="1" type="ORF">D9613_008038</name>
</gene>
<accession>A0A8H4VMQ5</accession>
<name>A0A8H4VMQ5_9AGAR</name>
<proteinExistence type="predicted"/>
<dbReference type="Proteomes" id="UP000521872">
    <property type="component" value="Unassembled WGS sequence"/>
</dbReference>
<sequence>MYDTLLDPNSGHCSRRGGESLTIWIGYIFDYKLRQDPLLLPNGDLAPNVAKLKSSLRLENQQPFELWVRRKFSYKTAFDIRRDVLRKMGRSDLADRPVPTHVPGNQAYMDERVKALKAQAAARLAKEKKGATDRVSRAPSQRFARALGTHTPHSRLASPFTRRLLAAATRLIRR</sequence>
<evidence type="ECO:0000313" key="1">
    <source>
        <dbReference type="EMBL" id="KAF4613770.1"/>
    </source>
</evidence>
<organism evidence="1 2">
    <name type="scientific">Agrocybe pediades</name>
    <dbReference type="NCBI Taxonomy" id="84607"/>
    <lineage>
        <taxon>Eukaryota</taxon>
        <taxon>Fungi</taxon>
        <taxon>Dikarya</taxon>
        <taxon>Basidiomycota</taxon>
        <taxon>Agaricomycotina</taxon>
        <taxon>Agaricomycetes</taxon>
        <taxon>Agaricomycetidae</taxon>
        <taxon>Agaricales</taxon>
        <taxon>Agaricineae</taxon>
        <taxon>Strophariaceae</taxon>
        <taxon>Agrocybe</taxon>
    </lineage>
</organism>
<comment type="caution">
    <text evidence="1">The sequence shown here is derived from an EMBL/GenBank/DDBJ whole genome shotgun (WGS) entry which is preliminary data.</text>
</comment>
<keyword evidence="2" id="KW-1185">Reference proteome</keyword>
<reference evidence="1 2" key="1">
    <citation type="submission" date="2019-12" db="EMBL/GenBank/DDBJ databases">
        <authorList>
            <person name="Floudas D."/>
            <person name="Bentzer J."/>
            <person name="Ahren D."/>
            <person name="Johansson T."/>
            <person name="Persson P."/>
            <person name="Tunlid A."/>
        </authorList>
    </citation>
    <scope>NUCLEOTIDE SEQUENCE [LARGE SCALE GENOMIC DNA]</scope>
    <source>
        <strain evidence="1 2">CBS 102.39</strain>
    </source>
</reference>
<dbReference type="AlphaFoldDB" id="A0A8H4VMQ5"/>
<evidence type="ECO:0000313" key="2">
    <source>
        <dbReference type="Proteomes" id="UP000521872"/>
    </source>
</evidence>
<dbReference type="EMBL" id="JAACJL010000045">
    <property type="protein sequence ID" value="KAF4613770.1"/>
    <property type="molecule type" value="Genomic_DNA"/>
</dbReference>
<protein>
    <submittedName>
        <fullName evidence="1">Uncharacterized protein</fullName>
    </submittedName>
</protein>